<gene>
    <name evidence="1" type="ORF">RCOM_1193840</name>
</gene>
<keyword evidence="2" id="KW-1185">Reference proteome</keyword>
<organism evidence="1 2">
    <name type="scientific">Ricinus communis</name>
    <name type="common">Castor bean</name>
    <dbReference type="NCBI Taxonomy" id="3988"/>
    <lineage>
        <taxon>Eukaryota</taxon>
        <taxon>Viridiplantae</taxon>
        <taxon>Streptophyta</taxon>
        <taxon>Embryophyta</taxon>
        <taxon>Tracheophyta</taxon>
        <taxon>Spermatophyta</taxon>
        <taxon>Magnoliopsida</taxon>
        <taxon>eudicotyledons</taxon>
        <taxon>Gunneridae</taxon>
        <taxon>Pentapetalae</taxon>
        <taxon>rosids</taxon>
        <taxon>fabids</taxon>
        <taxon>Malpighiales</taxon>
        <taxon>Euphorbiaceae</taxon>
        <taxon>Acalyphoideae</taxon>
        <taxon>Acalypheae</taxon>
        <taxon>Ricinus</taxon>
    </lineage>
</organism>
<name>B9S310_RICCO</name>
<evidence type="ECO:0000313" key="2">
    <source>
        <dbReference type="Proteomes" id="UP000008311"/>
    </source>
</evidence>
<sequence length="64" mass="7495">MGLNDKEDDNFDIPLDLMLMNDLPDPSLIALEKRLQDKVRVLTCEDSRRVDVAWKNKCFMIKNN</sequence>
<dbReference type="AlphaFoldDB" id="B9S310"/>
<protein>
    <submittedName>
        <fullName evidence="1">Uncharacterized protein</fullName>
    </submittedName>
</protein>
<reference evidence="2" key="1">
    <citation type="journal article" date="2010" name="Nat. Biotechnol.">
        <title>Draft genome sequence of the oilseed species Ricinus communis.</title>
        <authorList>
            <person name="Chan A.P."/>
            <person name="Crabtree J."/>
            <person name="Zhao Q."/>
            <person name="Lorenzi H."/>
            <person name="Orvis J."/>
            <person name="Puiu D."/>
            <person name="Melake-Berhan A."/>
            <person name="Jones K.M."/>
            <person name="Redman J."/>
            <person name="Chen G."/>
            <person name="Cahoon E.B."/>
            <person name="Gedil M."/>
            <person name="Stanke M."/>
            <person name="Haas B.J."/>
            <person name="Wortman J.R."/>
            <person name="Fraser-Liggett C.M."/>
            <person name="Ravel J."/>
            <person name="Rabinowicz P.D."/>
        </authorList>
    </citation>
    <scope>NUCLEOTIDE SEQUENCE [LARGE SCALE GENOMIC DNA]</scope>
    <source>
        <strain evidence="2">cv. Hale</strain>
    </source>
</reference>
<dbReference type="EMBL" id="EQ973855">
    <property type="protein sequence ID" value="EEF41995.1"/>
    <property type="molecule type" value="Genomic_DNA"/>
</dbReference>
<evidence type="ECO:0000313" key="1">
    <source>
        <dbReference type="EMBL" id="EEF41995.1"/>
    </source>
</evidence>
<accession>B9S310</accession>
<dbReference type="InParanoid" id="B9S310"/>
<proteinExistence type="predicted"/>
<dbReference type="Proteomes" id="UP000008311">
    <property type="component" value="Unassembled WGS sequence"/>
</dbReference>